<dbReference type="Gene3D" id="3.50.30.30">
    <property type="match status" value="2"/>
</dbReference>
<dbReference type="InterPro" id="IPR007484">
    <property type="entry name" value="Peptidase_M28"/>
</dbReference>
<keyword evidence="16" id="KW-0482">Metalloprotease</keyword>
<keyword evidence="12" id="KW-0378">Hydrolase</keyword>
<keyword evidence="8" id="KW-0121">Carboxypeptidase</keyword>
<comment type="subcellular location">
    <subcellularLocation>
        <location evidence="1">Endoplasmic reticulum</location>
    </subcellularLocation>
    <subcellularLocation>
        <location evidence="3">Golgi apparatus</location>
    </subcellularLocation>
    <subcellularLocation>
        <location evidence="2">Lysosome</location>
    </subcellularLocation>
    <subcellularLocation>
        <location evidence="4">Secreted</location>
    </subcellularLocation>
</comment>
<dbReference type="Gene3D" id="3.40.630.10">
    <property type="entry name" value="Zn peptidases"/>
    <property type="match status" value="2"/>
</dbReference>
<evidence type="ECO:0000256" key="2">
    <source>
        <dbReference type="ARBA" id="ARBA00004371"/>
    </source>
</evidence>
<feature type="chain" id="PRO_5045509902" description="Carboxypeptidase Q" evidence="22">
    <location>
        <begin position="25"/>
        <end position="929"/>
    </location>
</feature>
<comment type="similarity">
    <text evidence="5">Belongs to the peptidase M28 family.</text>
</comment>
<keyword evidence="13" id="KW-0256">Endoplasmic reticulum</keyword>
<dbReference type="InterPro" id="IPR039866">
    <property type="entry name" value="CPQ"/>
</dbReference>
<evidence type="ECO:0000313" key="24">
    <source>
        <dbReference type="EMBL" id="CAH3016446.1"/>
    </source>
</evidence>
<evidence type="ECO:0000256" key="8">
    <source>
        <dbReference type="ARBA" id="ARBA00022645"/>
    </source>
</evidence>
<keyword evidence="15" id="KW-0333">Golgi apparatus</keyword>
<keyword evidence="14" id="KW-0862">Zinc</keyword>
<keyword evidence="7" id="KW-0964">Secreted</keyword>
<dbReference type="Pfam" id="PF04389">
    <property type="entry name" value="Peptidase_M28"/>
    <property type="match status" value="2"/>
</dbReference>
<dbReference type="SUPFAM" id="SSF53187">
    <property type="entry name" value="Zn-dependent exopeptidases"/>
    <property type="match status" value="2"/>
</dbReference>
<dbReference type="CDD" id="cd03883">
    <property type="entry name" value="M28_Pgcp_like"/>
    <property type="match status" value="2"/>
</dbReference>
<feature type="domain" description="Peptidase M28" evidence="23">
    <location>
        <begin position="270"/>
        <end position="456"/>
    </location>
</feature>
<evidence type="ECO:0000256" key="21">
    <source>
        <dbReference type="ARBA" id="ARBA00033328"/>
    </source>
</evidence>
<evidence type="ECO:0000259" key="23">
    <source>
        <dbReference type="Pfam" id="PF04389"/>
    </source>
</evidence>
<keyword evidence="25" id="KW-1185">Reference proteome</keyword>
<evidence type="ECO:0000256" key="14">
    <source>
        <dbReference type="ARBA" id="ARBA00022833"/>
    </source>
</evidence>
<evidence type="ECO:0000256" key="1">
    <source>
        <dbReference type="ARBA" id="ARBA00004240"/>
    </source>
</evidence>
<evidence type="ECO:0000256" key="11">
    <source>
        <dbReference type="ARBA" id="ARBA00022729"/>
    </source>
</evidence>
<keyword evidence="17" id="KW-0865">Zymogen</keyword>
<evidence type="ECO:0000256" key="3">
    <source>
        <dbReference type="ARBA" id="ARBA00004555"/>
    </source>
</evidence>
<reference evidence="24 25" key="1">
    <citation type="submission" date="2022-05" db="EMBL/GenBank/DDBJ databases">
        <authorList>
            <consortium name="Genoscope - CEA"/>
            <person name="William W."/>
        </authorList>
    </citation>
    <scope>NUCLEOTIDE SEQUENCE [LARGE SCALE GENOMIC DNA]</scope>
</reference>
<dbReference type="EMBL" id="CALNXI010000041">
    <property type="protein sequence ID" value="CAH3016446.1"/>
    <property type="molecule type" value="Genomic_DNA"/>
</dbReference>
<evidence type="ECO:0000256" key="19">
    <source>
        <dbReference type="ARBA" id="ARBA00023228"/>
    </source>
</evidence>
<comment type="subunit">
    <text evidence="20">Homodimer. The monomeric form is inactive while the homodimer is active.</text>
</comment>
<gene>
    <name evidence="24" type="ORF">PEVE_00029344</name>
</gene>
<evidence type="ECO:0000256" key="6">
    <source>
        <dbReference type="ARBA" id="ARBA00014116"/>
    </source>
</evidence>
<feature type="domain" description="Peptidase M28" evidence="23">
    <location>
        <begin position="727"/>
        <end position="914"/>
    </location>
</feature>
<protein>
    <recommendedName>
        <fullName evidence="6">Carboxypeptidase Q</fullName>
    </recommendedName>
    <alternativeName>
        <fullName evidence="21">Plasma glutamate carboxypeptidase</fullName>
    </alternativeName>
</protein>
<evidence type="ECO:0000256" key="20">
    <source>
        <dbReference type="ARBA" id="ARBA00025833"/>
    </source>
</evidence>
<evidence type="ECO:0000256" key="12">
    <source>
        <dbReference type="ARBA" id="ARBA00022801"/>
    </source>
</evidence>
<evidence type="ECO:0000256" key="22">
    <source>
        <dbReference type="SAM" id="SignalP"/>
    </source>
</evidence>
<keyword evidence="9" id="KW-0645">Protease</keyword>
<proteinExistence type="inferred from homology"/>
<evidence type="ECO:0000313" key="25">
    <source>
        <dbReference type="Proteomes" id="UP001159427"/>
    </source>
</evidence>
<comment type="caution">
    <text evidence="24">The sequence shown here is derived from an EMBL/GenBank/DDBJ whole genome shotgun (WGS) entry which is preliminary data.</text>
</comment>
<evidence type="ECO:0000256" key="16">
    <source>
        <dbReference type="ARBA" id="ARBA00023049"/>
    </source>
</evidence>
<evidence type="ECO:0000256" key="7">
    <source>
        <dbReference type="ARBA" id="ARBA00022525"/>
    </source>
</evidence>
<evidence type="ECO:0000256" key="13">
    <source>
        <dbReference type="ARBA" id="ARBA00022824"/>
    </source>
</evidence>
<evidence type="ECO:0000256" key="18">
    <source>
        <dbReference type="ARBA" id="ARBA00023180"/>
    </source>
</evidence>
<dbReference type="PANTHER" id="PTHR12053">
    <property type="entry name" value="PROTEASE FAMILY M28 PLASMA GLUTAMATE CARBOXYPEPTIDASE-RELATED"/>
    <property type="match status" value="1"/>
</dbReference>
<keyword evidence="19" id="KW-0458">Lysosome</keyword>
<name>A0ABN8LM04_9CNID</name>
<keyword evidence="18" id="KW-0325">Glycoprotein</keyword>
<feature type="signal peptide" evidence="22">
    <location>
        <begin position="1"/>
        <end position="24"/>
    </location>
</feature>
<evidence type="ECO:0000256" key="10">
    <source>
        <dbReference type="ARBA" id="ARBA00022723"/>
    </source>
</evidence>
<evidence type="ECO:0000256" key="15">
    <source>
        <dbReference type="ARBA" id="ARBA00023034"/>
    </source>
</evidence>
<evidence type="ECO:0000256" key="4">
    <source>
        <dbReference type="ARBA" id="ARBA00004613"/>
    </source>
</evidence>
<accession>A0ABN8LM04</accession>
<evidence type="ECO:0000256" key="17">
    <source>
        <dbReference type="ARBA" id="ARBA00023145"/>
    </source>
</evidence>
<sequence length="929" mass="102456">MIMAQWITELILICFLTPLFTTTANQALDRLKLRKLKGEIKNLRGNANKIINYLTEGPGKHQVYDRLATFVDTFGSRIAGSANLEHAIDYMLEELQQDQLDNVHGEEVTVPHWVRGKESARMILPRNYPIALLGLGSSVGTTPDGITAEVLVVQSFDELQERAAEVKGKIVVYNEKWVDYDTTVIYRDRSASEAAKLGAVASLIRSVTPLSIYSPHTGWQDYQKGVKKIPSACITVEDTEMMARMAARGTKIVINLKMEAKMLPPAVSRNTIAEVKGSVYPEQVVLVSGHLDSWDVGQGAMDDGGGAFISWQALSVVRQLNLKPKRTMRMVLWTGEEEGYFGAQQYYNRHKANAGNFSLVMESDIGTFTPLGISFEGTENATLVMKEIMSLLEAINASKLTETNVDGDIEWWTLDGVPGGSLDNANGKYFYFHHTNGDTMTVEDPDTLDLCAAVTIMAWWTTGQIIIFIYLCAISFAMTATKQASHKFKSHKLKDEIESLRDDANKIIDFLTKGPGKHQVYKRLATFVDTFGSRIAGSTNLEHAIDYMLEELQQDKLDNVHGEEVNVTHWVRGKESAHMILPRNYPIALLGLGGSVGTTPDGITAEVLVVQSFDELHEKAAEVKGKIVVYNEKWVDYGTSVIYRDRGASEAAKLGAVASLIRSVTPFSIYSPHTGWQDYQGGVKKIPTACITVEDAEMITRMAARGTKIVVNLKMEAKTLPPAVSRNTVAEVKGSVYPEQVVLVSGHLDSWDVGQGAMDDGGGAFISWQALSVVRQLNLKPKRTMRMVLWTGEEEGLLGAQQYYNRHKANAGNFSLVMESDIGTFTPLGISFKGGKKAAAIMKEIMTLLNPINASKLTVTEVDGDITFWIRDGVPGGSLDNANQKYFYFHHTNGDTMTVEDPDTSDLCAAVWAVVAYSVANLDDMLPRE</sequence>
<keyword evidence="11 22" id="KW-0732">Signal</keyword>
<dbReference type="Proteomes" id="UP001159427">
    <property type="component" value="Unassembled WGS sequence"/>
</dbReference>
<keyword evidence="10" id="KW-0479">Metal-binding</keyword>
<dbReference type="PANTHER" id="PTHR12053:SF3">
    <property type="entry name" value="CARBOXYPEPTIDASE Q"/>
    <property type="match status" value="1"/>
</dbReference>
<evidence type="ECO:0000256" key="9">
    <source>
        <dbReference type="ARBA" id="ARBA00022670"/>
    </source>
</evidence>
<evidence type="ECO:0000256" key="5">
    <source>
        <dbReference type="ARBA" id="ARBA00010918"/>
    </source>
</evidence>
<organism evidence="24 25">
    <name type="scientific">Porites evermanni</name>
    <dbReference type="NCBI Taxonomy" id="104178"/>
    <lineage>
        <taxon>Eukaryota</taxon>
        <taxon>Metazoa</taxon>
        <taxon>Cnidaria</taxon>
        <taxon>Anthozoa</taxon>
        <taxon>Hexacorallia</taxon>
        <taxon>Scleractinia</taxon>
        <taxon>Fungiina</taxon>
        <taxon>Poritidae</taxon>
        <taxon>Porites</taxon>
    </lineage>
</organism>